<dbReference type="AlphaFoldDB" id="A0A7R8XMH2"/>
<dbReference type="PANTHER" id="PTHR24215:SF35">
    <property type="entry name" value="MUSCLE LIM PROTEIN MLP84B"/>
    <property type="match status" value="1"/>
</dbReference>
<evidence type="ECO:0000256" key="8">
    <source>
        <dbReference type="ARBA" id="ARBA00023038"/>
    </source>
</evidence>
<feature type="domain" description="LIM zinc-binding" evidence="13">
    <location>
        <begin position="202"/>
        <end position="263"/>
    </location>
</feature>
<dbReference type="CDD" id="cd09326">
    <property type="entry name" value="LIM_CRP_like"/>
    <property type="match status" value="2"/>
</dbReference>
<reference evidence="14" key="1">
    <citation type="submission" date="2020-11" db="EMBL/GenBank/DDBJ databases">
        <authorList>
            <person name="Tran Van P."/>
        </authorList>
    </citation>
    <scope>NUCLEOTIDE SEQUENCE</scope>
</reference>
<dbReference type="SMART" id="SM00132">
    <property type="entry name" value="LIM"/>
    <property type="match status" value="3"/>
</dbReference>
<sequence>MPFKPAEQAKCPKCGKSVYAAEEKVAGGYKFHKSCFKCEMCNKMLDSTSCAPHDDKLFCKQCHGRKYGPKGYGFGGGAGALSMDAGEQFGNTESVSYSDMVALQMCETNTHADILLVFGRVLRYPFGVDQMALRAILDDRLHRPMANPSFCGYGIQKHGSVCSNDLVHLRPVARDDDIGSSGSRLRPRAPMQSKVIPAPEGEGCPRCGGMVYAAEQMLSRGRGWHKSCFKCFQCNKQLDSVNHCDGPDREIYCKLDYAKKFGPKGYGYGGGAGALQCDLINGDNLTEFVKPSKNLEESIKAPEGQGCPRCGGMVYAAEQMLAKGTTWHRKCFNCGVCHRPLDSVNACDGHDRDIYCKTCYGKKYGPKGYGFGGGAGFLQTDVITDGEEVDMVSGQPRWIPPEAMDTGAIKSTHGEGCPRCGGAVFAAEQMLAKGSV</sequence>
<evidence type="ECO:0000256" key="5">
    <source>
        <dbReference type="ARBA" id="ARBA00022737"/>
    </source>
</evidence>
<evidence type="ECO:0000313" key="15">
    <source>
        <dbReference type="Proteomes" id="UP000677054"/>
    </source>
</evidence>
<dbReference type="GO" id="GO:0060537">
    <property type="term" value="P:muscle tissue development"/>
    <property type="evidence" value="ECO:0007669"/>
    <property type="project" value="TreeGrafter"/>
</dbReference>
<dbReference type="GO" id="GO:0030018">
    <property type="term" value="C:Z disc"/>
    <property type="evidence" value="ECO:0007669"/>
    <property type="project" value="TreeGrafter"/>
</dbReference>
<dbReference type="SUPFAM" id="SSF57716">
    <property type="entry name" value="Glucocorticoid receptor-like (DNA-binding domain)"/>
    <property type="match status" value="6"/>
</dbReference>
<dbReference type="FunFam" id="2.10.110.10:FF:000001">
    <property type="entry name" value="Cysteine and glycine-rich protein 1"/>
    <property type="match status" value="2"/>
</dbReference>
<evidence type="ECO:0000256" key="1">
    <source>
        <dbReference type="ARBA" id="ARBA00004123"/>
    </source>
</evidence>
<evidence type="ECO:0000256" key="6">
    <source>
        <dbReference type="ARBA" id="ARBA00022833"/>
    </source>
</evidence>
<keyword evidence="15" id="KW-1185">Reference proteome</keyword>
<evidence type="ECO:0000313" key="14">
    <source>
        <dbReference type="EMBL" id="CAD7248989.1"/>
    </source>
</evidence>
<keyword evidence="4 12" id="KW-0479">Metal-binding</keyword>
<keyword evidence="5" id="KW-0677">Repeat</keyword>
<evidence type="ECO:0000256" key="9">
    <source>
        <dbReference type="ARBA" id="ARBA00023242"/>
    </source>
</evidence>
<dbReference type="Gene3D" id="2.10.110.10">
    <property type="entry name" value="Cysteine Rich Protein"/>
    <property type="match status" value="3"/>
</dbReference>
<dbReference type="EMBL" id="CAJPEV010002091">
    <property type="protein sequence ID" value="CAG0895615.1"/>
    <property type="molecule type" value="Genomic_DNA"/>
</dbReference>
<keyword evidence="6 12" id="KW-0862">Zinc</keyword>
<evidence type="ECO:0000256" key="2">
    <source>
        <dbReference type="ARBA" id="ARBA00022481"/>
    </source>
</evidence>
<evidence type="ECO:0000256" key="10">
    <source>
        <dbReference type="ARBA" id="ARBA00055254"/>
    </source>
</evidence>
<evidence type="ECO:0000259" key="13">
    <source>
        <dbReference type="PROSITE" id="PS50023"/>
    </source>
</evidence>
<dbReference type="PROSITE" id="PS50023">
    <property type="entry name" value="LIM_DOMAIN_2"/>
    <property type="match status" value="3"/>
</dbReference>
<dbReference type="GO" id="GO:0008307">
    <property type="term" value="F:structural constituent of muscle"/>
    <property type="evidence" value="ECO:0007669"/>
    <property type="project" value="TreeGrafter"/>
</dbReference>
<keyword evidence="9" id="KW-0539">Nucleus</keyword>
<dbReference type="PROSITE" id="PS00478">
    <property type="entry name" value="LIM_DOMAIN_1"/>
    <property type="match status" value="3"/>
</dbReference>
<name>A0A7R8XMH2_9CRUS</name>
<keyword evidence="2" id="KW-0488">Methylation</keyword>
<dbReference type="EMBL" id="LR901608">
    <property type="protein sequence ID" value="CAD7248989.1"/>
    <property type="molecule type" value="Genomic_DNA"/>
</dbReference>
<dbReference type="GO" id="GO:0045214">
    <property type="term" value="P:sarcomere organization"/>
    <property type="evidence" value="ECO:0007669"/>
    <property type="project" value="TreeGrafter"/>
</dbReference>
<dbReference type="GO" id="GO:0007517">
    <property type="term" value="P:muscle organ development"/>
    <property type="evidence" value="ECO:0007669"/>
    <property type="project" value="UniProtKB-KW"/>
</dbReference>
<feature type="domain" description="LIM zinc-binding" evidence="13">
    <location>
        <begin position="9"/>
        <end position="69"/>
    </location>
</feature>
<dbReference type="GO" id="GO:0005634">
    <property type="term" value="C:nucleus"/>
    <property type="evidence" value="ECO:0007669"/>
    <property type="project" value="UniProtKB-SubCell"/>
</dbReference>
<dbReference type="OrthoDB" id="1679758at2759"/>
<dbReference type="Proteomes" id="UP000677054">
    <property type="component" value="Unassembled WGS sequence"/>
</dbReference>
<comment type="subcellular location">
    <subcellularLocation>
        <location evidence="1">Nucleus</location>
    </subcellularLocation>
</comment>
<evidence type="ECO:0000256" key="7">
    <source>
        <dbReference type="ARBA" id="ARBA00022990"/>
    </source>
</evidence>
<keyword evidence="8 12" id="KW-0440">LIM domain</keyword>
<evidence type="ECO:0000256" key="11">
    <source>
        <dbReference type="ARBA" id="ARBA00072537"/>
    </source>
</evidence>
<feature type="domain" description="LIM zinc-binding" evidence="13">
    <location>
        <begin position="305"/>
        <end position="366"/>
    </location>
</feature>
<dbReference type="InterPro" id="IPR001781">
    <property type="entry name" value="Znf_LIM"/>
</dbReference>
<proteinExistence type="predicted"/>
<organism evidence="14">
    <name type="scientific">Darwinula stevensoni</name>
    <dbReference type="NCBI Taxonomy" id="69355"/>
    <lineage>
        <taxon>Eukaryota</taxon>
        <taxon>Metazoa</taxon>
        <taxon>Ecdysozoa</taxon>
        <taxon>Arthropoda</taxon>
        <taxon>Crustacea</taxon>
        <taxon>Oligostraca</taxon>
        <taxon>Ostracoda</taxon>
        <taxon>Podocopa</taxon>
        <taxon>Podocopida</taxon>
        <taxon>Darwinulocopina</taxon>
        <taxon>Darwinuloidea</taxon>
        <taxon>Darwinulidae</taxon>
        <taxon>Darwinula</taxon>
    </lineage>
</organism>
<keyword evidence="7" id="KW-0007">Acetylation</keyword>
<gene>
    <name evidence="14" type="ORF">DSTB1V02_LOCUS8790</name>
</gene>
<evidence type="ECO:0000256" key="3">
    <source>
        <dbReference type="ARBA" id="ARBA00022541"/>
    </source>
</evidence>
<comment type="function">
    <text evidence="10">Seems to have a role in zinc absorption and may function as an intracellular zinc transport protein.</text>
</comment>
<protein>
    <recommendedName>
        <fullName evidence="11">Cysteine-rich protein 1</fullName>
    </recommendedName>
</protein>
<dbReference type="CDD" id="cd09404">
    <property type="entry name" value="LIM1_MLP84B_like"/>
    <property type="match status" value="1"/>
</dbReference>
<accession>A0A7R8XMH2</accession>
<dbReference type="Pfam" id="PF00412">
    <property type="entry name" value="LIM"/>
    <property type="match status" value="3"/>
</dbReference>
<dbReference type="PANTHER" id="PTHR24215">
    <property type="entry name" value="RHO-GTPASE-ACTIVATING PROTEIN LRG1"/>
    <property type="match status" value="1"/>
</dbReference>
<dbReference type="FunFam" id="2.10.110.10:FF:000054">
    <property type="entry name" value="Cysteine-rich protein 1"/>
    <property type="match status" value="1"/>
</dbReference>
<dbReference type="GO" id="GO:0042805">
    <property type="term" value="F:actinin binding"/>
    <property type="evidence" value="ECO:0007669"/>
    <property type="project" value="TreeGrafter"/>
</dbReference>
<evidence type="ECO:0000256" key="12">
    <source>
        <dbReference type="PROSITE-ProRule" id="PRU00125"/>
    </source>
</evidence>
<evidence type="ECO:0000256" key="4">
    <source>
        <dbReference type="ARBA" id="ARBA00022723"/>
    </source>
</evidence>
<keyword evidence="3" id="KW-0517">Myogenesis</keyword>
<dbReference type="GO" id="GO:0046872">
    <property type="term" value="F:metal ion binding"/>
    <property type="evidence" value="ECO:0007669"/>
    <property type="project" value="UniProtKB-KW"/>
</dbReference>